<evidence type="ECO:0000256" key="3">
    <source>
        <dbReference type="ARBA" id="ARBA00022692"/>
    </source>
</evidence>
<dbReference type="InterPro" id="IPR010343">
    <property type="entry name" value="ArAE_1"/>
</dbReference>
<dbReference type="RefSeq" id="WP_153971470.1">
    <property type="nucleotide sequence ID" value="NZ_JACRWE010000001.1"/>
</dbReference>
<keyword evidence="5 6" id="KW-0472">Membrane</keyword>
<keyword evidence="4 6" id="KW-1133">Transmembrane helix</keyword>
<feature type="transmembrane region" description="Helical" evidence="6">
    <location>
        <begin position="61"/>
        <end position="88"/>
    </location>
</feature>
<feature type="transmembrane region" description="Helical" evidence="6">
    <location>
        <begin position="123"/>
        <end position="144"/>
    </location>
</feature>
<accession>A0ABR7JK70</accession>
<evidence type="ECO:0000313" key="7">
    <source>
        <dbReference type="EMBL" id="MBC5995321.1"/>
    </source>
</evidence>
<proteinExistence type="predicted"/>
<sequence>MKKIGLRTIKTGIAVFLATLAGYYGLVETPVYTVSVCIFSIKNTMKSSISDARSRIVGTLLGGFIGYIFALLTHGEVISTAIGVVLIIHLCNLFRISDSAGIASVTFTAILIGIGQNDPLTYSIFRTVDTLIGLLIALAVNYGVSRHNHLKYISSAFNSVHVDCIDLVSDMVSKNNFSEYPKYEGLFDDLKNYYNQLLDEITYANKDADLTEIKEYFSIFEQLLHHVHGLYLLENNSLDKSNWSEDAIYKYHLDSISQLLSISLLTELNFDLILDL</sequence>
<evidence type="ECO:0000313" key="8">
    <source>
        <dbReference type="Proteomes" id="UP000609849"/>
    </source>
</evidence>
<dbReference type="EMBL" id="JACRWE010000001">
    <property type="protein sequence ID" value="MBC5995321.1"/>
    <property type="molecule type" value="Genomic_DNA"/>
</dbReference>
<evidence type="ECO:0000256" key="6">
    <source>
        <dbReference type="SAM" id="Phobius"/>
    </source>
</evidence>
<dbReference type="Proteomes" id="UP000609849">
    <property type="component" value="Unassembled WGS sequence"/>
</dbReference>
<feature type="transmembrane region" description="Helical" evidence="6">
    <location>
        <begin position="12"/>
        <end position="41"/>
    </location>
</feature>
<protein>
    <submittedName>
        <fullName evidence="7">FUSC family protein</fullName>
    </submittedName>
</protein>
<organism evidence="7 8">
    <name type="scientific">Romboutsia faecis</name>
    <dbReference type="NCBI Taxonomy" id="2764597"/>
    <lineage>
        <taxon>Bacteria</taxon>
        <taxon>Bacillati</taxon>
        <taxon>Bacillota</taxon>
        <taxon>Clostridia</taxon>
        <taxon>Peptostreptococcales</taxon>
        <taxon>Peptostreptococcaceae</taxon>
        <taxon>Romboutsia</taxon>
    </lineage>
</organism>
<evidence type="ECO:0000256" key="2">
    <source>
        <dbReference type="ARBA" id="ARBA00022475"/>
    </source>
</evidence>
<evidence type="ECO:0000256" key="5">
    <source>
        <dbReference type="ARBA" id="ARBA00023136"/>
    </source>
</evidence>
<gene>
    <name evidence="7" type="ORF">H8923_00990</name>
</gene>
<evidence type="ECO:0000256" key="4">
    <source>
        <dbReference type="ARBA" id="ARBA00022989"/>
    </source>
</evidence>
<comment type="subcellular location">
    <subcellularLocation>
        <location evidence="1">Cell membrane</location>
        <topology evidence="1">Multi-pass membrane protein</topology>
    </subcellularLocation>
</comment>
<reference evidence="7 8" key="1">
    <citation type="submission" date="2020-08" db="EMBL/GenBank/DDBJ databases">
        <authorList>
            <person name="Liu C."/>
            <person name="Sun Q."/>
        </authorList>
    </citation>
    <scope>NUCLEOTIDE SEQUENCE [LARGE SCALE GENOMIC DNA]</scope>
    <source>
        <strain evidence="7 8">NSJ-18</strain>
    </source>
</reference>
<comment type="caution">
    <text evidence="7">The sequence shown here is derived from an EMBL/GenBank/DDBJ whole genome shotgun (WGS) entry which is preliminary data.</text>
</comment>
<keyword evidence="2" id="KW-1003">Cell membrane</keyword>
<keyword evidence="3 6" id="KW-0812">Transmembrane</keyword>
<name>A0ABR7JK70_9FIRM</name>
<keyword evidence="8" id="KW-1185">Reference proteome</keyword>
<evidence type="ECO:0000256" key="1">
    <source>
        <dbReference type="ARBA" id="ARBA00004651"/>
    </source>
</evidence>
<feature type="transmembrane region" description="Helical" evidence="6">
    <location>
        <begin position="100"/>
        <end position="117"/>
    </location>
</feature>
<dbReference type="Pfam" id="PF06081">
    <property type="entry name" value="ArAE_1"/>
    <property type="match status" value="1"/>
</dbReference>